<proteinExistence type="predicted"/>
<evidence type="ECO:0000313" key="1">
    <source>
        <dbReference type="EMBL" id="MBS6620596.1"/>
    </source>
</evidence>
<sequence length="115" mass="13491">MTGKEYANLLSNIQKINKIEWVTKGDPWEADVCKIRVFADSITFDMIWGYPKYSAETSWYDAFLISFVLWKLRKQYGETEDFKPIYNTDELTKEINNCIKLLEDNGVSVNFNAEE</sequence>
<dbReference type="Proteomes" id="UP000811365">
    <property type="component" value="Unassembled WGS sequence"/>
</dbReference>
<organism evidence="1 2">
    <name type="scientific">Faecalibacterium prausnitzii</name>
    <dbReference type="NCBI Taxonomy" id="853"/>
    <lineage>
        <taxon>Bacteria</taxon>
        <taxon>Bacillati</taxon>
        <taxon>Bacillota</taxon>
        <taxon>Clostridia</taxon>
        <taxon>Eubacteriales</taxon>
        <taxon>Oscillospiraceae</taxon>
        <taxon>Faecalibacterium</taxon>
    </lineage>
</organism>
<gene>
    <name evidence="1" type="ORF">KH315_00235</name>
</gene>
<comment type="caution">
    <text evidence="1">The sequence shown here is derived from an EMBL/GenBank/DDBJ whole genome shotgun (WGS) entry which is preliminary data.</text>
</comment>
<dbReference type="EMBL" id="JAGZYH010000001">
    <property type="protein sequence ID" value="MBS6620596.1"/>
    <property type="molecule type" value="Genomic_DNA"/>
</dbReference>
<name>A0A9E1DQG2_9FIRM</name>
<dbReference type="AlphaFoldDB" id="A0A9E1DQG2"/>
<protein>
    <submittedName>
        <fullName evidence="1">Uncharacterized protein</fullName>
    </submittedName>
</protein>
<accession>A0A9E1DQG2</accession>
<reference evidence="1" key="1">
    <citation type="submission" date="2021-02" db="EMBL/GenBank/DDBJ databases">
        <title>Infant gut strain persistence is associated with maternal origin, phylogeny, and functional potential including surface adhesion and iron acquisition.</title>
        <authorList>
            <person name="Lou Y.C."/>
        </authorList>
    </citation>
    <scope>NUCLEOTIDE SEQUENCE</scope>
    <source>
        <strain evidence="1">L2_039_000G1_dasL2_039_000G1_maxbin2.maxbin.077</strain>
    </source>
</reference>
<evidence type="ECO:0000313" key="2">
    <source>
        <dbReference type="Proteomes" id="UP000811365"/>
    </source>
</evidence>